<evidence type="ECO:0008006" key="4">
    <source>
        <dbReference type="Google" id="ProtNLM"/>
    </source>
</evidence>
<sequence>MVRLSSSLPAVLIALCALAAPGQAQTPRVSPDYHARVWVAGFETPVEIRQSGLRRRIEVAQGGLVQTYIADRVRGSLTVMTAGGQGRVAFVFPLPREEQMSPLPLDLLVIERGAARLTRVGASNIAGRSCQRFRYSGYMGRAGSVCATREGIVLELHPDGRRRPLYQVLSLTPARQAASWFAPTPDYQLAVLPGIGGTVGTPAAPATPASPPSS</sequence>
<dbReference type="OrthoDB" id="7172117at2"/>
<evidence type="ECO:0000313" key="2">
    <source>
        <dbReference type="EMBL" id="GAD58958.1"/>
    </source>
</evidence>
<feature type="chain" id="PRO_5034513851" description="DUF4412 domain-containing protein" evidence="1">
    <location>
        <begin position="20"/>
        <end position="214"/>
    </location>
</feature>
<reference evidence="3" key="1">
    <citation type="journal article" date="2013" name="Genome Announc.">
        <title>Draft Genome Sequence of the Dimorphic Prosthecate Bacterium Brevundimonas abyssalis TAR-001T.</title>
        <authorList>
            <person name="Tsubouchi T."/>
            <person name="Nishi S."/>
            <person name="Usui K."/>
            <person name="Shimane Y."/>
            <person name="Takaki Y."/>
            <person name="Maruyama T."/>
            <person name="Hatada Y."/>
        </authorList>
    </citation>
    <scope>NUCLEOTIDE SEQUENCE [LARGE SCALE GENOMIC DNA]</scope>
    <source>
        <strain evidence="3">TAR-001</strain>
    </source>
</reference>
<accession>A0A8E0KIQ9</accession>
<dbReference type="RefSeq" id="WP_021697054.1">
    <property type="nucleotide sequence ID" value="NZ_BATC01000015.1"/>
</dbReference>
<evidence type="ECO:0000256" key="1">
    <source>
        <dbReference type="SAM" id="SignalP"/>
    </source>
</evidence>
<protein>
    <recommendedName>
        <fullName evidence="4">DUF4412 domain-containing protein</fullName>
    </recommendedName>
</protein>
<proteinExistence type="predicted"/>
<name>A0A8E0KIQ9_9CAUL</name>
<organism evidence="2 3">
    <name type="scientific">Brevundimonas abyssalis TAR-001</name>
    <dbReference type="NCBI Taxonomy" id="1391729"/>
    <lineage>
        <taxon>Bacteria</taxon>
        <taxon>Pseudomonadati</taxon>
        <taxon>Pseudomonadota</taxon>
        <taxon>Alphaproteobacteria</taxon>
        <taxon>Caulobacterales</taxon>
        <taxon>Caulobacteraceae</taxon>
        <taxon>Brevundimonas</taxon>
    </lineage>
</organism>
<dbReference type="AlphaFoldDB" id="A0A8E0KIQ9"/>
<feature type="signal peptide" evidence="1">
    <location>
        <begin position="1"/>
        <end position="19"/>
    </location>
</feature>
<comment type="caution">
    <text evidence="2">The sequence shown here is derived from an EMBL/GenBank/DDBJ whole genome shotgun (WGS) entry which is preliminary data.</text>
</comment>
<gene>
    <name evidence="2" type="ORF">MBEBAB_1208</name>
</gene>
<keyword evidence="3" id="KW-1185">Reference proteome</keyword>
<keyword evidence="1" id="KW-0732">Signal</keyword>
<dbReference type="EMBL" id="BATC01000015">
    <property type="protein sequence ID" value="GAD58958.1"/>
    <property type="molecule type" value="Genomic_DNA"/>
</dbReference>
<evidence type="ECO:0000313" key="3">
    <source>
        <dbReference type="Proteomes" id="UP000016569"/>
    </source>
</evidence>
<dbReference type="Proteomes" id="UP000016569">
    <property type="component" value="Unassembled WGS sequence"/>
</dbReference>